<dbReference type="InterPro" id="IPR006015">
    <property type="entry name" value="Universal_stress_UspA"/>
</dbReference>
<accession>A0A8W8I695</accession>
<dbReference type="InterPro" id="IPR003599">
    <property type="entry name" value="Ig_sub"/>
</dbReference>
<dbReference type="SMART" id="SM00408">
    <property type="entry name" value="IGc2"/>
    <property type="match status" value="2"/>
</dbReference>
<dbReference type="EnsemblMetazoa" id="G12773.1">
    <property type="protein sequence ID" value="G12773.1:cds"/>
    <property type="gene ID" value="G12773"/>
</dbReference>
<dbReference type="InterPro" id="IPR007110">
    <property type="entry name" value="Ig-like_dom"/>
</dbReference>
<dbReference type="InterPro" id="IPR014729">
    <property type="entry name" value="Rossmann-like_a/b/a_fold"/>
</dbReference>
<dbReference type="SUPFAM" id="SSF48726">
    <property type="entry name" value="Immunoglobulin"/>
    <property type="match status" value="2"/>
</dbReference>
<evidence type="ECO:0000313" key="3">
    <source>
        <dbReference type="EnsemblMetazoa" id="G12773.1:cds"/>
    </source>
</evidence>
<dbReference type="CDD" id="cd00096">
    <property type="entry name" value="Ig"/>
    <property type="match status" value="1"/>
</dbReference>
<dbReference type="SUPFAM" id="SSF52402">
    <property type="entry name" value="Adenine nucleotide alpha hydrolases-like"/>
    <property type="match status" value="1"/>
</dbReference>
<feature type="domain" description="Ig-like" evidence="2">
    <location>
        <begin position="25"/>
        <end position="111"/>
    </location>
</feature>
<name>A0A8W8I695_MAGGI</name>
<dbReference type="Proteomes" id="UP000005408">
    <property type="component" value="Unassembled WGS sequence"/>
</dbReference>
<feature type="signal peptide" evidence="1">
    <location>
        <begin position="1"/>
        <end position="17"/>
    </location>
</feature>
<reference evidence="3" key="1">
    <citation type="submission" date="2022-08" db="UniProtKB">
        <authorList>
            <consortium name="EnsemblMetazoa"/>
        </authorList>
    </citation>
    <scope>IDENTIFICATION</scope>
    <source>
        <strain evidence="3">05x7-T-G4-1.051#20</strain>
    </source>
</reference>
<dbReference type="PANTHER" id="PTHR31964:SF113">
    <property type="entry name" value="USPA DOMAIN-CONTAINING PROTEIN"/>
    <property type="match status" value="1"/>
</dbReference>
<protein>
    <recommendedName>
        <fullName evidence="2">Ig-like domain-containing protein</fullName>
    </recommendedName>
</protein>
<feature type="domain" description="Ig-like" evidence="2">
    <location>
        <begin position="136"/>
        <end position="220"/>
    </location>
</feature>
<evidence type="ECO:0000256" key="1">
    <source>
        <dbReference type="SAM" id="SignalP"/>
    </source>
</evidence>
<organism evidence="3 4">
    <name type="scientific">Magallana gigas</name>
    <name type="common">Pacific oyster</name>
    <name type="synonym">Crassostrea gigas</name>
    <dbReference type="NCBI Taxonomy" id="29159"/>
    <lineage>
        <taxon>Eukaryota</taxon>
        <taxon>Metazoa</taxon>
        <taxon>Spiralia</taxon>
        <taxon>Lophotrochozoa</taxon>
        <taxon>Mollusca</taxon>
        <taxon>Bivalvia</taxon>
        <taxon>Autobranchia</taxon>
        <taxon>Pteriomorphia</taxon>
        <taxon>Ostreida</taxon>
        <taxon>Ostreoidea</taxon>
        <taxon>Ostreidae</taxon>
        <taxon>Magallana</taxon>
    </lineage>
</organism>
<dbReference type="Pfam" id="PF00582">
    <property type="entry name" value="Usp"/>
    <property type="match status" value="1"/>
</dbReference>
<dbReference type="InterPro" id="IPR013151">
    <property type="entry name" value="Immunoglobulin_dom"/>
</dbReference>
<dbReference type="CDD" id="cd23659">
    <property type="entry name" value="USP_At3g01520-like"/>
    <property type="match status" value="1"/>
</dbReference>
<dbReference type="AlphaFoldDB" id="A0A8W8I695"/>
<keyword evidence="4" id="KW-1185">Reference proteome</keyword>
<dbReference type="PROSITE" id="PS50835">
    <property type="entry name" value="IG_LIKE"/>
    <property type="match status" value="2"/>
</dbReference>
<dbReference type="InterPro" id="IPR003598">
    <property type="entry name" value="Ig_sub2"/>
</dbReference>
<sequence>MMKISLAFFLLLATVDAGEIVAFVGETLSLRCTVTNSYQQFFWIKDSTVLAKGTPDGVTFDPNRMGIRYPSAEDRELTIYDVTENDEGTYTCHVTFKDGTTTVSSDQVRVESRIANDFTTSTTDVTNADQEREEEEESAISNVAEQNIRVGDELTLVCPFYMVSAKYNWQKDGVPIAYGPPDTVNVDAGRISVNASSNGWLLLHIDPVRLEDAGKYLCVVDISFGPPFQLSKKVRVLTEEEQVTTTRDMGTAYLETTSLVYLSTSQTETLLYPSTDVNSSSPRSSASRVFRSYGLFIGIIFIHFHQALFIFHPLSREMADTSHRRTCVIAVDGSKYANDAVTWFKNNVHKPGDRVLFVTAIDHRKHMQYGLHVSPKAVTMTPGNPDSITHAFAAEDKKANEVLEKVKAAIDGSGMECEFFKMSGDPGECIVQKAKDTEADLIVTGCRGLGTIRRTFIGSVSDFIIHHSDCPVFVCRH</sequence>
<dbReference type="PANTHER" id="PTHR31964">
    <property type="entry name" value="ADENINE NUCLEOTIDE ALPHA HYDROLASES-LIKE SUPERFAMILY PROTEIN"/>
    <property type="match status" value="1"/>
</dbReference>
<dbReference type="SMART" id="SM00409">
    <property type="entry name" value="IG"/>
    <property type="match status" value="2"/>
</dbReference>
<dbReference type="PRINTS" id="PR01438">
    <property type="entry name" value="UNVRSLSTRESS"/>
</dbReference>
<evidence type="ECO:0000259" key="2">
    <source>
        <dbReference type="PROSITE" id="PS50835"/>
    </source>
</evidence>
<dbReference type="Pfam" id="PF00047">
    <property type="entry name" value="ig"/>
    <property type="match status" value="2"/>
</dbReference>
<dbReference type="InterPro" id="IPR006016">
    <property type="entry name" value="UspA"/>
</dbReference>
<keyword evidence="1" id="KW-0732">Signal</keyword>
<evidence type="ECO:0000313" key="4">
    <source>
        <dbReference type="Proteomes" id="UP000005408"/>
    </source>
</evidence>
<dbReference type="Gene3D" id="2.60.40.10">
    <property type="entry name" value="Immunoglobulins"/>
    <property type="match status" value="2"/>
</dbReference>
<proteinExistence type="predicted"/>
<feature type="chain" id="PRO_5036497257" description="Ig-like domain-containing protein" evidence="1">
    <location>
        <begin position="18"/>
        <end position="477"/>
    </location>
</feature>
<dbReference type="Gene3D" id="3.40.50.620">
    <property type="entry name" value="HUPs"/>
    <property type="match status" value="1"/>
</dbReference>
<dbReference type="InterPro" id="IPR036179">
    <property type="entry name" value="Ig-like_dom_sf"/>
</dbReference>
<dbReference type="InterPro" id="IPR013783">
    <property type="entry name" value="Ig-like_fold"/>
</dbReference>